<feature type="transmembrane region" description="Helical" evidence="1">
    <location>
        <begin position="177"/>
        <end position="195"/>
    </location>
</feature>
<feature type="chain" id="PRO_5040234420" evidence="2">
    <location>
        <begin position="23"/>
        <end position="219"/>
    </location>
</feature>
<organism evidence="3 4">
    <name type="scientific">[Candida] railenensis</name>
    <dbReference type="NCBI Taxonomy" id="45579"/>
    <lineage>
        <taxon>Eukaryota</taxon>
        <taxon>Fungi</taxon>
        <taxon>Dikarya</taxon>
        <taxon>Ascomycota</taxon>
        <taxon>Saccharomycotina</taxon>
        <taxon>Pichiomycetes</taxon>
        <taxon>Debaryomycetaceae</taxon>
        <taxon>Kurtzmaniella</taxon>
    </lineage>
</organism>
<evidence type="ECO:0000256" key="2">
    <source>
        <dbReference type="SAM" id="SignalP"/>
    </source>
</evidence>
<evidence type="ECO:0000313" key="3">
    <source>
        <dbReference type="EMBL" id="CAH2355557.1"/>
    </source>
</evidence>
<comment type="caution">
    <text evidence="3">The sequence shown here is derived from an EMBL/GenBank/DDBJ whole genome shotgun (WGS) entry which is preliminary data.</text>
</comment>
<feature type="signal peptide" evidence="2">
    <location>
        <begin position="1"/>
        <end position="22"/>
    </location>
</feature>
<dbReference type="AlphaFoldDB" id="A0A9P0QTV5"/>
<keyword evidence="1" id="KW-0812">Transmembrane</keyword>
<dbReference type="EMBL" id="CAKXYY010000028">
    <property type="protein sequence ID" value="CAH2355557.1"/>
    <property type="molecule type" value="Genomic_DNA"/>
</dbReference>
<gene>
    <name evidence="3" type="ORF">CLIB1423_28S00980</name>
</gene>
<evidence type="ECO:0000256" key="1">
    <source>
        <dbReference type="SAM" id="Phobius"/>
    </source>
</evidence>
<sequence>MVAVFADLVLLILVAVVGHSEAALSDQLVVPANGESANDMALGWSDCLSELFFDGRNVACQLHVSRIPDSDLHSQNDYVSAPNAAAGAKFIREPRQLLQNMSRAAVVSVTFSLLYSLFVLFFMTFASYVQVRITLGVFNFVMISGAIFTGMSATLIILVHEYTIITGAEMRDDSSSFLLLCCAIVSHSVSALLILNTDMKKKILMEERHENDGRLCVTC</sequence>
<reference evidence="3" key="1">
    <citation type="submission" date="2022-03" db="EMBL/GenBank/DDBJ databases">
        <authorList>
            <person name="Legras J.-L."/>
            <person name="Devillers H."/>
            <person name="Grondin C."/>
        </authorList>
    </citation>
    <scope>NUCLEOTIDE SEQUENCE</scope>
    <source>
        <strain evidence="3">CLIB 1423</strain>
    </source>
</reference>
<protein>
    <submittedName>
        <fullName evidence="3">Uncharacterized protein</fullName>
    </submittedName>
</protein>
<keyword evidence="1" id="KW-0472">Membrane</keyword>
<keyword evidence="2" id="KW-0732">Signal</keyword>
<feature type="transmembrane region" description="Helical" evidence="1">
    <location>
        <begin position="137"/>
        <end position="157"/>
    </location>
</feature>
<dbReference type="Proteomes" id="UP000837801">
    <property type="component" value="Unassembled WGS sequence"/>
</dbReference>
<feature type="transmembrane region" description="Helical" evidence="1">
    <location>
        <begin position="104"/>
        <end position="125"/>
    </location>
</feature>
<proteinExistence type="predicted"/>
<keyword evidence="4" id="KW-1185">Reference proteome</keyword>
<evidence type="ECO:0000313" key="4">
    <source>
        <dbReference type="Proteomes" id="UP000837801"/>
    </source>
</evidence>
<name>A0A9P0QTV5_9ASCO</name>
<accession>A0A9P0QTV5</accession>
<keyword evidence="1" id="KW-1133">Transmembrane helix</keyword>